<sequence length="343" mass="38073">MLPFQPSLGWKPPMLHSHLTTLNAVSLVLSTFKAEGWPAETLLAGSGICAADLSRADTRIATHQEMQVCANAVALQRDIGLIVGRRMHVSSYGMLGYALLTSATFGDALRLALRYPALLGTLFELSLEEDGGRIWFTAGDYRDNPALTAFNVELCLGSLKVICDDLLGHPLPLLGARFEHDAPDYQARYAESFDCPLQFQATANAFAFDTRWLAQPLPLADSVTHQAMAERCRKQNTEFTGREAWLGRIRQLLAAQLHAAPGLDGLAQQMNCSPRTLRRHLHDLGCSYQELLDELRFERAKQLLAQDQCPIYRIAEQLGFSETASFRHAFVRWSGVAPSQFRA</sequence>
<dbReference type="Gene3D" id="1.10.10.60">
    <property type="entry name" value="Homeodomain-like"/>
    <property type="match status" value="1"/>
</dbReference>
<feature type="domain" description="HTH araC/xylS-type" evidence="4">
    <location>
        <begin position="247"/>
        <end position="343"/>
    </location>
</feature>
<dbReference type="GO" id="GO:0003700">
    <property type="term" value="F:DNA-binding transcription factor activity"/>
    <property type="evidence" value="ECO:0007669"/>
    <property type="project" value="InterPro"/>
</dbReference>
<keyword evidence="1" id="KW-0805">Transcription regulation</keyword>
<dbReference type="STRING" id="294.SRM1_05775"/>
<evidence type="ECO:0000313" key="5">
    <source>
        <dbReference type="EMBL" id="CAI2800187.1"/>
    </source>
</evidence>
<name>C3K4E7_PSEFS</name>
<dbReference type="InterPro" id="IPR018060">
    <property type="entry name" value="HTH_AraC"/>
</dbReference>
<evidence type="ECO:0000256" key="2">
    <source>
        <dbReference type="ARBA" id="ARBA00023125"/>
    </source>
</evidence>
<dbReference type="InterPro" id="IPR032687">
    <property type="entry name" value="AraC-type_N"/>
</dbReference>
<evidence type="ECO:0000259" key="4">
    <source>
        <dbReference type="PROSITE" id="PS01124"/>
    </source>
</evidence>
<reference evidence="6" key="1">
    <citation type="journal article" date="2009" name="Genome Biol.">
        <title>Genomic and genetic analyses of diversity and plant interactions of Pseudomonas fluorescens.</title>
        <authorList>
            <person name="Silby M.W."/>
            <person name="Cerdeno-Tarraga A.M."/>
            <person name="Vernikos G.S."/>
            <person name="Giddens S.R."/>
            <person name="Jackson R.W."/>
            <person name="Preston G.M."/>
            <person name="Zhang X.X."/>
            <person name="Moon C.D."/>
            <person name="Gehrig S.M."/>
            <person name="Godfrey S.A."/>
            <person name="Knight C.G."/>
            <person name="Malone J.G."/>
            <person name="Robinson Z."/>
            <person name="Spiers A.J."/>
            <person name="Harris S."/>
            <person name="Challis G.L."/>
            <person name="Yaxley A.M."/>
            <person name="Harris D."/>
            <person name="Seeger K."/>
            <person name="Murphy L."/>
            <person name="Rutter S."/>
            <person name="Squares R."/>
            <person name="Quail M.A."/>
            <person name="Saunders E."/>
            <person name="Mavromatis K."/>
            <person name="Brettin T.S."/>
            <person name="Bentley S.D."/>
            <person name="Hothersall J."/>
            <person name="Stephens E."/>
            <person name="Thomas C.M."/>
            <person name="Parkhill J."/>
            <person name="Levy S.B."/>
            <person name="Rainey P.B."/>
            <person name="Thomson N.R."/>
        </authorList>
    </citation>
    <scope>NUCLEOTIDE SEQUENCE [LARGE SCALE GENOMIC DNA]</scope>
    <source>
        <strain evidence="6">SBW25</strain>
    </source>
</reference>
<reference evidence="5" key="2">
    <citation type="submission" date="2023-10" db="EMBL/GenBank/DDBJ databases">
        <authorList>
            <person name="Fortmann-Grote C."/>
        </authorList>
    </citation>
    <scope>NUCLEOTIDE SEQUENCE</scope>
    <source>
        <strain evidence="5">SBW25</strain>
    </source>
</reference>
<dbReference type="Proteomes" id="UP001152918">
    <property type="component" value="Chromosome"/>
</dbReference>
<dbReference type="EMBL" id="OV986001">
    <property type="protein sequence ID" value="CAI2800187.1"/>
    <property type="molecule type" value="Genomic_DNA"/>
</dbReference>
<evidence type="ECO:0000256" key="1">
    <source>
        <dbReference type="ARBA" id="ARBA00023015"/>
    </source>
</evidence>
<dbReference type="HOGENOM" id="CLU_047522_3_2_6"/>
<dbReference type="GO" id="GO:0005829">
    <property type="term" value="C:cytosol"/>
    <property type="evidence" value="ECO:0007669"/>
    <property type="project" value="TreeGrafter"/>
</dbReference>
<accession>C3K4E7</accession>
<organism evidence="6">
    <name type="scientific">Pseudomonas fluorescens (strain SBW25)</name>
    <dbReference type="NCBI Taxonomy" id="216595"/>
    <lineage>
        <taxon>Bacteria</taxon>
        <taxon>Pseudomonadati</taxon>
        <taxon>Pseudomonadota</taxon>
        <taxon>Gammaproteobacteria</taxon>
        <taxon>Pseudomonadales</taxon>
        <taxon>Pseudomonadaceae</taxon>
        <taxon>Pseudomonas</taxon>
    </lineage>
</organism>
<dbReference type="KEGG" id="pfs:PFLU_6060"/>
<dbReference type="PANTHER" id="PTHR47894">
    <property type="entry name" value="HTH-TYPE TRANSCRIPTIONAL REGULATOR GADX"/>
    <property type="match status" value="1"/>
</dbReference>
<evidence type="ECO:0000313" key="6">
    <source>
        <dbReference type="EMBL" id="CAY53631.1"/>
    </source>
</evidence>
<proteinExistence type="predicted"/>
<dbReference type="PROSITE" id="PS01124">
    <property type="entry name" value="HTH_ARAC_FAMILY_2"/>
    <property type="match status" value="1"/>
</dbReference>
<dbReference type="InterPro" id="IPR009057">
    <property type="entry name" value="Homeodomain-like_sf"/>
</dbReference>
<dbReference type="Pfam" id="PF12833">
    <property type="entry name" value="HTH_18"/>
    <property type="match status" value="1"/>
</dbReference>
<dbReference type="PANTHER" id="PTHR47894:SF1">
    <property type="entry name" value="HTH-TYPE TRANSCRIPTIONAL REGULATOR VQSM"/>
    <property type="match status" value="1"/>
</dbReference>
<dbReference type="SMART" id="SM00342">
    <property type="entry name" value="HTH_ARAC"/>
    <property type="match status" value="1"/>
</dbReference>
<dbReference type="AlphaFoldDB" id="C3K4E7"/>
<gene>
    <name evidence="6" type="ordered locus">PFLU_6060</name>
</gene>
<dbReference type="EMBL" id="AM181176">
    <property type="protein sequence ID" value="CAY53631.1"/>
    <property type="molecule type" value="Genomic_DNA"/>
</dbReference>
<protein>
    <submittedName>
        <fullName evidence="5 6">Regulatory protein</fullName>
    </submittedName>
</protein>
<dbReference type="Pfam" id="PF12625">
    <property type="entry name" value="Arabinose_bd"/>
    <property type="match status" value="1"/>
</dbReference>
<keyword evidence="3" id="KW-0804">Transcription</keyword>
<evidence type="ECO:0000256" key="3">
    <source>
        <dbReference type="ARBA" id="ARBA00023163"/>
    </source>
</evidence>
<dbReference type="GO" id="GO:0000976">
    <property type="term" value="F:transcription cis-regulatory region binding"/>
    <property type="evidence" value="ECO:0007669"/>
    <property type="project" value="TreeGrafter"/>
</dbReference>
<keyword evidence="2" id="KW-0238">DNA-binding</keyword>
<dbReference type="eggNOG" id="COG2207">
    <property type="taxonomic scope" value="Bacteria"/>
</dbReference>
<dbReference type="SUPFAM" id="SSF46689">
    <property type="entry name" value="Homeodomain-like"/>
    <property type="match status" value="1"/>
</dbReference>